<dbReference type="EMBL" id="LWCA01000094">
    <property type="protein sequence ID" value="OAF70971.1"/>
    <property type="molecule type" value="Genomic_DNA"/>
</dbReference>
<evidence type="ECO:0000313" key="1">
    <source>
        <dbReference type="EMBL" id="OAF70971.1"/>
    </source>
</evidence>
<accession>A0A177BBT1</accession>
<protein>
    <submittedName>
        <fullName evidence="1">Uncharacterized protein</fullName>
    </submittedName>
</protein>
<comment type="caution">
    <text evidence="1">The sequence shown here is derived from an EMBL/GenBank/DDBJ whole genome shotgun (WGS) entry which is preliminary data.</text>
</comment>
<dbReference type="AlphaFoldDB" id="A0A177BBT1"/>
<organism evidence="1 2">
    <name type="scientific">Intoshia linei</name>
    <dbReference type="NCBI Taxonomy" id="1819745"/>
    <lineage>
        <taxon>Eukaryota</taxon>
        <taxon>Metazoa</taxon>
        <taxon>Spiralia</taxon>
        <taxon>Lophotrochozoa</taxon>
        <taxon>Mesozoa</taxon>
        <taxon>Orthonectida</taxon>
        <taxon>Rhopaluridae</taxon>
        <taxon>Intoshia</taxon>
    </lineage>
</organism>
<name>A0A177BBT1_9BILA</name>
<keyword evidence="2" id="KW-1185">Reference proteome</keyword>
<gene>
    <name evidence="1" type="ORF">A3Q56_01212</name>
</gene>
<sequence>MKQKINLQLAHNPVVTCQLLDQPTDLSFPNNLKKENFDSQFKISQKRSSNHSIDVLLKNESDKNGIWDKKSFKINGVDQIDFSDNISPKLAILIDKIFEKCDNDANQKNTNQEKTDNYLFNLKYAGKIVCQLSKNESDFKEKYVIDTSKVLNIENNTSNTLCDKCKGVIFNFHNMCSKCGVYICFKCSNVLSQLQNRPGKLFCYRHQEICIPKVVYTYGRFIIISVFLNEVIY</sequence>
<dbReference type="Proteomes" id="UP000078046">
    <property type="component" value="Unassembled WGS sequence"/>
</dbReference>
<evidence type="ECO:0000313" key="2">
    <source>
        <dbReference type="Proteomes" id="UP000078046"/>
    </source>
</evidence>
<dbReference type="OrthoDB" id="1667110at2759"/>
<proteinExistence type="predicted"/>
<reference evidence="1 2" key="1">
    <citation type="submission" date="2016-04" db="EMBL/GenBank/DDBJ databases">
        <title>The genome of Intoshia linei affirms orthonectids as highly simplified spiralians.</title>
        <authorList>
            <person name="Mikhailov K.V."/>
            <person name="Slusarev G.S."/>
            <person name="Nikitin M.A."/>
            <person name="Logacheva M.D."/>
            <person name="Penin A."/>
            <person name="Aleoshin V."/>
            <person name="Panchin Y.V."/>
        </authorList>
    </citation>
    <scope>NUCLEOTIDE SEQUENCE [LARGE SCALE GENOMIC DNA]</scope>
    <source>
        <strain evidence="1">Intl2013</strain>
        <tissue evidence="1">Whole animal</tissue>
    </source>
</reference>